<dbReference type="AlphaFoldDB" id="A0A438JQB6"/>
<reference evidence="3 4" key="1">
    <citation type="journal article" date="2018" name="PLoS Genet.">
        <title>Population sequencing reveals clonal diversity and ancestral inbreeding in the grapevine cultivar Chardonnay.</title>
        <authorList>
            <person name="Roach M.J."/>
            <person name="Johnson D.L."/>
            <person name="Bohlmann J."/>
            <person name="van Vuuren H.J."/>
            <person name="Jones S.J."/>
            <person name="Pretorius I.S."/>
            <person name="Schmidt S.A."/>
            <person name="Borneman A.R."/>
        </authorList>
    </citation>
    <scope>NUCLEOTIDE SEQUENCE [LARGE SCALE GENOMIC DNA]</scope>
    <source>
        <strain evidence="4">cv. Chardonnay</strain>
        <tissue evidence="3">Leaf</tissue>
    </source>
</reference>
<gene>
    <name evidence="3" type="ORF">CK203_013255</name>
</gene>
<feature type="region of interest" description="Disordered" evidence="2">
    <location>
        <begin position="748"/>
        <end position="770"/>
    </location>
</feature>
<keyword evidence="1" id="KW-0175">Coiled coil</keyword>
<sequence>MDGRTISTNIDSWFNRSCKRRPDRASGHILRWFCQPWLERIISWSFTSVFSSTFCVSSLLSEALGFPTGNTRVVTVTVLRISFPFASLHSIHFQPQPKKCLRTRRILHPARPAMLKLRKSWIRAVQCWAPVPSAVVVQGVPSLHPDSSGLYSSQHGPGADGVQHSSHAVQSGSLIAGAGDLPSGLDQGAAKGHVLVKGLWAGLVVHPDRSFAPNQSLKVPGQEKRGKLVEWVEKASFDRLNRLFEIAAAERSCETLLSAQNLRSVVAGEHFVLKDLPFYAAVRKADSRSRKACLNKQEVKRQEGLLRKAPEDKRPASSPPTGAPTKKKKKMVLNKGKEIKLPTPPKEVAMSSPTFVKKITIREPELPALPSVSSGSKRLVGLNHSGPSVSASGRLALLAEEATSVNQPGSPHPDTDAAGAFCAEALPPMAPPTEETGAKSQGLPPCEPSPLAFVSVKGPAIRRSCPARDLKSSLIGQLQDRFLETIEVSCSSVQDDHPEGSETEMAEENPTALTLVPDGGSPGEAQPAENERVPDPREESLPNALSGGSLVDDAACISASPFSYAELGEMLKRIPSRSDIVVPSAKMFEMTEMLVSGIRGMAQQRDLFSDLLRTADYMKAFVSQRKNSEEKLRLRLEQAEASLSATREDNEALHIKLTEAKSREESIDARLHKAEDEMTQLKGEVRQLRTEVSIEKKQREDLQLRLSVQKEELEAEFAAERDELEADYQKQVDEMYFFGYRCCMKKHGINRDVPSIPPSDEEKLRGKPSQ</sequence>
<evidence type="ECO:0000313" key="3">
    <source>
        <dbReference type="EMBL" id="RVX11161.1"/>
    </source>
</evidence>
<comment type="caution">
    <text evidence="3">The sequence shown here is derived from an EMBL/GenBank/DDBJ whole genome shotgun (WGS) entry which is preliminary data.</text>
</comment>
<feature type="coiled-coil region" evidence="1">
    <location>
        <begin position="629"/>
        <end position="734"/>
    </location>
</feature>
<feature type="region of interest" description="Disordered" evidence="2">
    <location>
        <begin position="491"/>
        <end position="545"/>
    </location>
</feature>
<name>A0A438JQB6_VITVI</name>
<protein>
    <submittedName>
        <fullName evidence="3">Uncharacterized protein</fullName>
    </submittedName>
</protein>
<dbReference type="EMBL" id="QGNW01000032">
    <property type="protein sequence ID" value="RVX11161.1"/>
    <property type="molecule type" value="Genomic_DNA"/>
</dbReference>
<feature type="compositionally biased region" description="Basic and acidic residues" evidence="2">
    <location>
        <begin position="760"/>
        <end position="770"/>
    </location>
</feature>
<evidence type="ECO:0000256" key="1">
    <source>
        <dbReference type="SAM" id="Coils"/>
    </source>
</evidence>
<feature type="region of interest" description="Disordered" evidence="2">
    <location>
        <begin position="295"/>
        <end position="331"/>
    </location>
</feature>
<evidence type="ECO:0000313" key="4">
    <source>
        <dbReference type="Proteomes" id="UP000288805"/>
    </source>
</evidence>
<feature type="compositionally biased region" description="Basic and acidic residues" evidence="2">
    <location>
        <begin position="529"/>
        <end position="540"/>
    </location>
</feature>
<accession>A0A438JQB6</accession>
<feature type="compositionally biased region" description="Basic and acidic residues" evidence="2">
    <location>
        <begin position="297"/>
        <end position="315"/>
    </location>
</feature>
<organism evidence="3 4">
    <name type="scientific">Vitis vinifera</name>
    <name type="common">Grape</name>
    <dbReference type="NCBI Taxonomy" id="29760"/>
    <lineage>
        <taxon>Eukaryota</taxon>
        <taxon>Viridiplantae</taxon>
        <taxon>Streptophyta</taxon>
        <taxon>Embryophyta</taxon>
        <taxon>Tracheophyta</taxon>
        <taxon>Spermatophyta</taxon>
        <taxon>Magnoliopsida</taxon>
        <taxon>eudicotyledons</taxon>
        <taxon>Gunneridae</taxon>
        <taxon>Pentapetalae</taxon>
        <taxon>rosids</taxon>
        <taxon>Vitales</taxon>
        <taxon>Vitaceae</taxon>
        <taxon>Viteae</taxon>
        <taxon>Vitis</taxon>
    </lineage>
</organism>
<proteinExistence type="predicted"/>
<dbReference type="Proteomes" id="UP000288805">
    <property type="component" value="Unassembled WGS sequence"/>
</dbReference>
<evidence type="ECO:0000256" key="2">
    <source>
        <dbReference type="SAM" id="MobiDB-lite"/>
    </source>
</evidence>